<dbReference type="Pfam" id="PF13376">
    <property type="entry name" value="OmdA"/>
    <property type="match status" value="1"/>
</dbReference>
<evidence type="ECO:0000313" key="3">
    <source>
        <dbReference type="Proteomes" id="UP001399917"/>
    </source>
</evidence>
<dbReference type="InterPro" id="IPR014922">
    <property type="entry name" value="YdhG-like"/>
</dbReference>
<dbReference type="RefSeq" id="WP_344847298.1">
    <property type="nucleotide sequence ID" value="NZ_BAABDF010000007.1"/>
</dbReference>
<keyword evidence="3" id="KW-1185">Reference proteome</keyword>
<evidence type="ECO:0000313" key="2">
    <source>
        <dbReference type="EMBL" id="GAA3872469.1"/>
    </source>
</evidence>
<accession>A0ABP7KC30</accession>
<proteinExistence type="predicted"/>
<organism evidence="2 3">
    <name type="scientific">Celeribacter arenosi</name>
    <dbReference type="NCBI Taxonomy" id="792649"/>
    <lineage>
        <taxon>Bacteria</taxon>
        <taxon>Pseudomonadati</taxon>
        <taxon>Pseudomonadota</taxon>
        <taxon>Alphaproteobacteria</taxon>
        <taxon>Rhodobacterales</taxon>
        <taxon>Roseobacteraceae</taxon>
        <taxon>Celeribacter</taxon>
    </lineage>
</organism>
<comment type="caution">
    <text evidence="2">The sequence shown here is derived from an EMBL/GenBank/DDBJ whole genome shotgun (WGS) entry which is preliminary data.</text>
</comment>
<gene>
    <name evidence="2" type="ORF">GCM10022404_22930</name>
</gene>
<evidence type="ECO:0000259" key="1">
    <source>
        <dbReference type="Pfam" id="PF08818"/>
    </source>
</evidence>
<protein>
    <submittedName>
        <fullName evidence="2">YdeI/OmpD-associated family protein</fullName>
    </submittedName>
</protein>
<reference evidence="3" key="1">
    <citation type="journal article" date="2019" name="Int. J. Syst. Evol. Microbiol.">
        <title>The Global Catalogue of Microorganisms (GCM) 10K type strain sequencing project: providing services to taxonomists for standard genome sequencing and annotation.</title>
        <authorList>
            <consortium name="The Broad Institute Genomics Platform"/>
            <consortium name="The Broad Institute Genome Sequencing Center for Infectious Disease"/>
            <person name="Wu L."/>
            <person name="Ma J."/>
        </authorList>
    </citation>
    <scope>NUCLEOTIDE SEQUENCE [LARGE SCALE GENOMIC DNA]</scope>
    <source>
        <strain evidence="3">JCM 17190</strain>
    </source>
</reference>
<dbReference type="EMBL" id="BAABDF010000007">
    <property type="protein sequence ID" value="GAA3872469.1"/>
    <property type="molecule type" value="Genomic_DNA"/>
</dbReference>
<name>A0ABP7KC30_9RHOB</name>
<feature type="domain" description="YdhG-like" evidence="1">
    <location>
        <begin position="29"/>
        <end position="125"/>
    </location>
</feature>
<dbReference type="PIRSF" id="PIRSF021308">
    <property type="entry name" value="UCP021308"/>
    <property type="match status" value="1"/>
</dbReference>
<dbReference type="Proteomes" id="UP001399917">
    <property type="component" value="Unassembled WGS sequence"/>
</dbReference>
<dbReference type="SUPFAM" id="SSF159888">
    <property type="entry name" value="YdhG-like"/>
    <property type="match status" value="1"/>
</dbReference>
<dbReference type="Pfam" id="PF08818">
    <property type="entry name" value="DUF1801"/>
    <property type="match status" value="1"/>
</dbReference>
<sequence length="206" mass="22482">MITDVDDYFAKGCGRCARFETPACSTRIWADGLAALRAICLDAGLSETAKWGHPCYMHAGRNIVIIGAFRENFRLTFFKAALMKDPEGVLERQGANSQHPDMIRFTTSDGPAAQASVISAYLAEAKGYAEAGITPVKTTVQPDFPEELATALDDDPELAEAFYALTPGRQRSYLFNLNGAKQSPTRVSRIAKFRDKIIAGKGALER</sequence>
<dbReference type="InterPro" id="IPR016786">
    <property type="entry name" value="YdeI_bac"/>
</dbReference>